<evidence type="ECO:0000256" key="1">
    <source>
        <dbReference type="SAM" id="Phobius"/>
    </source>
</evidence>
<keyword evidence="1" id="KW-1133">Transmembrane helix</keyword>
<proteinExistence type="predicted"/>
<gene>
    <name evidence="2" type="primary">RL11M</name>
</gene>
<keyword evidence="1" id="KW-0472">Membrane</keyword>
<dbReference type="SUPFAM" id="SSF48726">
    <property type="entry name" value="Immunoglobulin"/>
    <property type="match status" value="1"/>
</dbReference>
<keyword evidence="1" id="KW-0812">Transmembrane</keyword>
<dbReference type="EMBL" id="FJ483968">
    <property type="protein sequence ID" value="AEV80372.1"/>
    <property type="molecule type" value="Genomic_DNA"/>
</dbReference>
<evidence type="ECO:0000313" key="3">
    <source>
        <dbReference type="Proteomes" id="UP000116555"/>
    </source>
</evidence>
<dbReference type="OrthoDB" id="34716at10239"/>
<dbReference type="InterPro" id="IPR013783">
    <property type="entry name" value="Ig-like_fold"/>
</dbReference>
<reference evidence="2 3" key="1">
    <citation type="submission" date="2011-12" db="EMBL/GenBank/DDBJ databases">
        <title>Comparative genomics of primate cytomegaloviruses.</title>
        <authorList>
            <person name="Davison A.J."/>
            <person name="Holton M."/>
            <person name="Dolan A."/>
            <person name="Dargan D.J."/>
            <person name="Gatherer D."/>
            <person name="Hayward G.S."/>
        </authorList>
    </citation>
    <scope>NUCLEOTIDE SEQUENCE [LARGE SCALE GENOMIC DNA]</scope>
    <source>
        <strain evidence="2">2715</strain>
    </source>
</reference>
<protein>
    <submittedName>
        <fullName evidence="2">Membrane protein RL11M</fullName>
    </submittedName>
</protein>
<dbReference type="InterPro" id="IPR036179">
    <property type="entry name" value="Ig-like_dom_sf"/>
</dbReference>
<evidence type="ECO:0000313" key="2">
    <source>
        <dbReference type="EMBL" id="AEV80372.1"/>
    </source>
</evidence>
<dbReference type="Proteomes" id="UP000116555">
    <property type="component" value="Segment"/>
</dbReference>
<keyword evidence="3" id="KW-1185">Reference proteome</keyword>
<name>G8XT79_SCMVC</name>
<dbReference type="RefSeq" id="YP_004935983.1">
    <property type="nucleotide sequence ID" value="NC_012783.2"/>
</dbReference>
<dbReference type="Gene3D" id="2.60.40.10">
    <property type="entry name" value="Immunoglobulins"/>
    <property type="match status" value="1"/>
</dbReference>
<feature type="transmembrane region" description="Helical" evidence="1">
    <location>
        <begin position="200"/>
        <end position="220"/>
    </location>
</feature>
<dbReference type="KEGG" id="vg:25026426"/>
<organism evidence="2 3">
    <name type="scientific">Simian cytomegalovirus (strain Colburn)</name>
    <dbReference type="NCBI Taxonomy" id="50292"/>
    <lineage>
        <taxon>Viruses</taxon>
        <taxon>Duplodnaviria</taxon>
        <taxon>Heunggongvirae</taxon>
        <taxon>Peploviricota</taxon>
        <taxon>Herviviricetes</taxon>
        <taxon>Herpesvirales</taxon>
        <taxon>Orthoherpesviridae</taxon>
        <taxon>Betaherpesvirinae</taxon>
        <taxon>Cytomegalovirus</taxon>
        <taxon>Cytomegalovirus cercopithecinebeta5</taxon>
    </lineage>
</organism>
<organismHost>
    <name type="scientific">Macaca</name>
    <name type="common">macaques</name>
    <dbReference type="NCBI Taxonomy" id="9539"/>
</organismHost>
<accession>G8XT79</accession>
<dbReference type="GeneID" id="25026426"/>
<sequence length="237" mass="26834">MVAPNASTTQVPLICIIILCFCTYNHMLASVTLKCTPINGTRGRNVTMNPPSFNHHTTYVYWYRGSGKPRKELCRYDPGKRHNNAKIKFLCLSNYSLLLINLTTIYNGDYTVKLDLGLWSTLEKCYRLTVRNANTKVPTTTRKTTSTSKTSTTTGTTTTEVYRTTHVTTHSSTKLSSTCALEIISLKNHTSQPQTYNHSAIHVMWLLIPILIVILCLCSMRSRKKHRKRNTVLTTTL</sequence>